<organism evidence="6 7">
    <name type="scientific">Caldalkalibacillus horti</name>
    <dbReference type="NCBI Taxonomy" id="77523"/>
    <lineage>
        <taxon>Bacteria</taxon>
        <taxon>Bacillati</taxon>
        <taxon>Bacillota</taxon>
        <taxon>Bacilli</taxon>
        <taxon>Bacillales</taxon>
        <taxon>Bacillaceae</taxon>
        <taxon>Caldalkalibacillus</taxon>
    </lineage>
</organism>
<dbReference type="Pfam" id="PF03466">
    <property type="entry name" value="LysR_substrate"/>
    <property type="match status" value="1"/>
</dbReference>
<protein>
    <submittedName>
        <fullName evidence="6">DNA-binding transcriptional LysR family regulator</fullName>
    </submittedName>
</protein>
<proteinExistence type="inferred from homology"/>
<accession>A0ABT9W1A8</accession>
<dbReference type="PROSITE" id="PS50931">
    <property type="entry name" value="HTH_LYSR"/>
    <property type="match status" value="1"/>
</dbReference>
<dbReference type="SUPFAM" id="SSF53850">
    <property type="entry name" value="Periplasmic binding protein-like II"/>
    <property type="match status" value="1"/>
</dbReference>
<keyword evidence="3 6" id="KW-0238">DNA-binding</keyword>
<dbReference type="InterPro" id="IPR050950">
    <property type="entry name" value="HTH-type_LysR_regulators"/>
</dbReference>
<dbReference type="EMBL" id="JAUSTY010000012">
    <property type="protein sequence ID" value="MDQ0167028.1"/>
    <property type="molecule type" value="Genomic_DNA"/>
</dbReference>
<dbReference type="GO" id="GO:0003677">
    <property type="term" value="F:DNA binding"/>
    <property type="evidence" value="ECO:0007669"/>
    <property type="project" value="UniProtKB-KW"/>
</dbReference>
<comment type="caution">
    <text evidence="6">The sequence shown here is derived from an EMBL/GenBank/DDBJ whole genome shotgun (WGS) entry which is preliminary data.</text>
</comment>
<evidence type="ECO:0000256" key="4">
    <source>
        <dbReference type="ARBA" id="ARBA00023163"/>
    </source>
</evidence>
<dbReference type="InterPro" id="IPR036390">
    <property type="entry name" value="WH_DNA-bd_sf"/>
</dbReference>
<dbReference type="PANTHER" id="PTHR30419:SF24">
    <property type="entry name" value="HTH-TYPE TRANSCRIPTIONAL REGULATOR CZCR"/>
    <property type="match status" value="1"/>
</dbReference>
<name>A0ABT9W1A8_9BACI</name>
<dbReference type="InterPro" id="IPR005119">
    <property type="entry name" value="LysR_subst-bd"/>
</dbReference>
<evidence type="ECO:0000256" key="1">
    <source>
        <dbReference type="ARBA" id="ARBA00009437"/>
    </source>
</evidence>
<evidence type="ECO:0000259" key="5">
    <source>
        <dbReference type="PROSITE" id="PS50931"/>
    </source>
</evidence>
<sequence>MTIIQMQVFVKVVETGSFTKAAEELGLTQSAVSHAIAGLESTLGFHLIIRNRSGTRMTANGEKMLTYIRHILHQTDLMQQEADNIMGLQGGKVRIGTFESVSIHWLPGIIGQFQKNHPQIDIELLEGEYQEIKEWIADGTVDLGFILEEEKLSLDFHPLKKDRLVLLLPDGHFLSEVQDPSIEQIGVQPFIMPKKGCDEHLRKLFKEANVQANTLFTIRDAHTIVALVQAGLGISIMPELTLPKQMDKIRTAYVGEEVYRTIGVASSSFKRLSPAVKSFFELTKSFVQKQAC</sequence>
<dbReference type="InterPro" id="IPR000847">
    <property type="entry name" value="LysR_HTH_N"/>
</dbReference>
<evidence type="ECO:0000256" key="3">
    <source>
        <dbReference type="ARBA" id="ARBA00023125"/>
    </source>
</evidence>
<reference evidence="6 7" key="1">
    <citation type="submission" date="2023-07" db="EMBL/GenBank/DDBJ databases">
        <title>Genomic Encyclopedia of Type Strains, Phase IV (KMG-IV): sequencing the most valuable type-strain genomes for metagenomic binning, comparative biology and taxonomic classification.</title>
        <authorList>
            <person name="Goeker M."/>
        </authorList>
    </citation>
    <scope>NUCLEOTIDE SEQUENCE [LARGE SCALE GENOMIC DNA]</scope>
    <source>
        <strain evidence="6 7">DSM 12751</strain>
    </source>
</reference>
<feature type="domain" description="HTH lysR-type" evidence="5">
    <location>
        <begin position="1"/>
        <end position="58"/>
    </location>
</feature>
<gene>
    <name evidence="6" type="ORF">J2S11_002945</name>
</gene>
<dbReference type="Gene3D" id="1.10.10.10">
    <property type="entry name" value="Winged helix-like DNA-binding domain superfamily/Winged helix DNA-binding domain"/>
    <property type="match status" value="1"/>
</dbReference>
<dbReference type="CDD" id="cd05466">
    <property type="entry name" value="PBP2_LTTR_substrate"/>
    <property type="match status" value="1"/>
</dbReference>
<evidence type="ECO:0000313" key="6">
    <source>
        <dbReference type="EMBL" id="MDQ0167028.1"/>
    </source>
</evidence>
<keyword evidence="2" id="KW-0805">Transcription regulation</keyword>
<dbReference type="Gene3D" id="3.40.190.290">
    <property type="match status" value="1"/>
</dbReference>
<dbReference type="SUPFAM" id="SSF46785">
    <property type="entry name" value="Winged helix' DNA-binding domain"/>
    <property type="match status" value="1"/>
</dbReference>
<dbReference type="PANTHER" id="PTHR30419">
    <property type="entry name" value="HTH-TYPE TRANSCRIPTIONAL REGULATOR YBHD"/>
    <property type="match status" value="1"/>
</dbReference>
<keyword evidence="7" id="KW-1185">Reference proteome</keyword>
<dbReference type="RefSeq" id="WP_307395709.1">
    <property type="nucleotide sequence ID" value="NZ_BAAADK010000030.1"/>
</dbReference>
<dbReference type="Proteomes" id="UP001235840">
    <property type="component" value="Unassembled WGS sequence"/>
</dbReference>
<dbReference type="Pfam" id="PF00126">
    <property type="entry name" value="HTH_1"/>
    <property type="match status" value="1"/>
</dbReference>
<evidence type="ECO:0000256" key="2">
    <source>
        <dbReference type="ARBA" id="ARBA00023015"/>
    </source>
</evidence>
<comment type="similarity">
    <text evidence="1">Belongs to the LysR transcriptional regulatory family.</text>
</comment>
<dbReference type="InterPro" id="IPR036388">
    <property type="entry name" value="WH-like_DNA-bd_sf"/>
</dbReference>
<keyword evidence="4" id="KW-0804">Transcription</keyword>
<dbReference type="PRINTS" id="PR00039">
    <property type="entry name" value="HTHLYSR"/>
</dbReference>
<evidence type="ECO:0000313" key="7">
    <source>
        <dbReference type="Proteomes" id="UP001235840"/>
    </source>
</evidence>